<comment type="caution">
    <text evidence="1">The sequence shown here is derived from an EMBL/GenBank/DDBJ whole genome shotgun (WGS) entry which is preliminary data.</text>
</comment>
<proteinExistence type="predicted"/>
<gene>
    <name evidence="1" type="ORF">NEISUBOT_05452</name>
</gene>
<reference evidence="1 2" key="1">
    <citation type="submission" date="2010-01" db="EMBL/GenBank/DDBJ databases">
        <authorList>
            <person name="Weinstock G."/>
            <person name="Sodergren E."/>
            <person name="Clifton S."/>
            <person name="Fulton L."/>
            <person name="Fulton B."/>
            <person name="Courtney L."/>
            <person name="Fronick C."/>
            <person name="Harrison M."/>
            <person name="Strong C."/>
            <person name="Farmer C."/>
            <person name="Delahaunty K."/>
            <person name="Markovic C."/>
            <person name="Hall O."/>
            <person name="Minx P."/>
            <person name="Tomlinson C."/>
            <person name="Mitreva M."/>
            <person name="Nelson J."/>
            <person name="Hou S."/>
            <person name="Wollam A."/>
            <person name="Pepin K.H."/>
            <person name="Johnson M."/>
            <person name="Bhonagiri V."/>
            <person name="Nash W.E."/>
            <person name="Warren W."/>
            <person name="Chinwalla A."/>
            <person name="Mardis E.R."/>
            <person name="Wilson R.K."/>
        </authorList>
    </citation>
    <scope>NUCLEOTIDE SEQUENCE [LARGE SCALE GENOMIC DNA]</scope>
    <source>
        <strain evidence="1 2">NJ9703</strain>
    </source>
</reference>
<organism evidence="1 2">
    <name type="scientific">Neisseria subflava NJ9703</name>
    <dbReference type="NCBI Taxonomy" id="546268"/>
    <lineage>
        <taxon>Bacteria</taxon>
        <taxon>Pseudomonadati</taxon>
        <taxon>Pseudomonadota</taxon>
        <taxon>Betaproteobacteria</taxon>
        <taxon>Neisseriales</taxon>
        <taxon>Neisseriaceae</taxon>
        <taxon>Neisseria</taxon>
    </lineage>
</organism>
<dbReference type="AlphaFoldDB" id="A0A9W5IP72"/>
<protein>
    <submittedName>
        <fullName evidence="1">Uncharacterized protein</fullName>
    </submittedName>
</protein>
<sequence>MTTLNYNLNMQKATKSFFRRFFILIESNRNSCLVLNNQIIFCFKCFKNNFFHRD</sequence>
<evidence type="ECO:0000313" key="2">
    <source>
        <dbReference type="Proteomes" id="UP000004621"/>
    </source>
</evidence>
<dbReference type="EMBL" id="ACEO02000014">
    <property type="protein sequence ID" value="EFC51118.1"/>
    <property type="molecule type" value="Genomic_DNA"/>
</dbReference>
<dbReference type="Proteomes" id="UP000004621">
    <property type="component" value="Unassembled WGS sequence"/>
</dbReference>
<name>A0A9W5IP72_NEISU</name>
<accession>A0A9W5IP72</accession>
<evidence type="ECO:0000313" key="1">
    <source>
        <dbReference type="EMBL" id="EFC51118.1"/>
    </source>
</evidence>